<evidence type="ECO:0000256" key="1">
    <source>
        <dbReference type="ARBA" id="ARBA00004651"/>
    </source>
</evidence>
<evidence type="ECO:0000256" key="7">
    <source>
        <dbReference type="ARBA" id="ARBA00023136"/>
    </source>
</evidence>
<gene>
    <name evidence="10" type="ORF">H4O21_18040</name>
</gene>
<keyword evidence="11" id="KW-1185">Reference proteome</keyword>
<feature type="compositionally biased region" description="Basic and acidic residues" evidence="8">
    <location>
        <begin position="554"/>
        <end position="564"/>
    </location>
</feature>
<evidence type="ECO:0000256" key="3">
    <source>
        <dbReference type="ARBA" id="ARBA00022448"/>
    </source>
</evidence>
<comment type="similarity">
    <text evidence="2">Belongs to the BCCT transporter (TC 2.A.15) family.</text>
</comment>
<evidence type="ECO:0000313" key="10">
    <source>
        <dbReference type="EMBL" id="MBB1488508.1"/>
    </source>
</evidence>
<dbReference type="PANTHER" id="PTHR30047">
    <property type="entry name" value="HIGH-AFFINITY CHOLINE TRANSPORT PROTEIN-RELATED"/>
    <property type="match status" value="1"/>
</dbReference>
<dbReference type="PANTHER" id="PTHR30047:SF7">
    <property type="entry name" value="HIGH-AFFINITY CHOLINE TRANSPORT PROTEIN"/>
    <property type="match status" value="1"/>
</dbReference>
<name>A0A839IU89_9GAMM</name>
<evidence type="ECO:0000313" key="11">
    <source>
        <dbReference type="Proteomes" id="UP000565262"/>
    </source>
</evidence>
<dbReference type="AlphaFoldDB" id="A0A839IU89"/>
<feature type="transmembrane region" description="Helical" evidence="9">
    <location>
        <begin position="54"/>
        <end position="72"/>
    </location>
</feature>
<dbReference type="EMBL" id="JACJFM010000029">
    <property type="protein sequence ID" value="MBB1488508.1"/>
    <property type="molecule type" value="Genomic_DNA"/>
</dbReference>
<feature type="transmembrane region" description="Helical" evidence="9">
    <location>
        <begin position="349"/>
        <end position="367"/>
    </location>
</feature>
<dbReference type="GO" id="GO:0005886">
    <property type="term" value="C:plasma membrane"/>
    <property type="evidence" value="ECO:0007669"/>
    <property type="project" value="UniProtKB-SubCell"/>
</dbReference>
<dbReference type="Pfam" id="PF02028">
    <property type="entry name" value="BCCT"/>
    <property type="match status" value="1"/>
</dbReference>
<feature type="transmembrane region" description="Helical" evidence="9">
    <location>
        <begin position="499"/>
        <end position="519"/>
    </location>
</feature>
<feature type="transmembrane region" description="Helical" evidence="9">
    <location>
        <begin position="320"/>
        <end position="337"/>
    </location>
</feature>
<comment type="subcellular location">
    <subcellularLocation>
        <location evidence="1">Cell membrane</location>
        <topology evidence="1">Multi-pass membrane protein</topology>
    </subcellularLocation>
</comment>
<evidence type="ECO:0000256" key="4">
    <source>
        <dbReference type="ARBA" id="ARBA00022475"/>
    </source>
</evidence>
<feature type="transmembrane region" description="Helical" evidence="9">
    <location>
        <begin position="433"/>
        <end position="463"/>
    </location>
</feature>
<feature type="region of interest" description="Disordered" evidence="8">
    <location>
        <begin position="546"/>
        <end position="571"/>
    </location>
</feature>
<feature type="transmembrane region" description="Helical" evidence="9">
    <location>
        <begin position="475"/>
        <end position="493"/>
    </location>
</feature>
<evidence type="ECO:0000256" key="9">
    <source>
        <dbReference type="SAM" id="Phobius"/>
    </source>
</evidence>
<feature type="transmembrane region" description="Helical" evidence="9">
    <location>
        <begin position="234"/>
        <end position="253"/>
    </location>
</feature>
<feature type="transmembrane region" description="Helical" evidence="9">
    <location>
        <begin position="265"/>
        <end position="285"/>
    </location>
</feature>
<evidence type="ECO:0000256" key="6">
    <source>
        <dbReference type="ARBA" id="ARBA00022989"/>
    </source>
</evidence>
<feature type="transmembrane region" description="Helical" evidence="9">
    <location>
        <begin position="93"/>
        <end position="113"/>
    </location>
</feature>
<evidence type="ECO:0000256" key="2">
    <source>
        <dbReference type="ARBA" id="ARBA00005658"/>
    </source>
</evidence>
<evidence type="ECO:0000256" key="8">
    <source>
        <dbReference type="SAM" id="MobiDB-lite"/>
    </source>
</evidence>
<dbReference type="GO" id="GO:0022857">
    <property type="term" value="F:transmembrane transporter activity"/>
    <property type="evidence" value="ECO:0007669"/>
    <property type="project" value="InterPro"/>
</dbReference>
<organism evidence="10 11">
    <name type="scientific">Oceanospirillum sediminis</name>
    <dbReference type="NCBI Taxonomy" id="2760088"/>
    <lineage>
        <taxon>Bacteria</taxon>
        <taxon>Pseudomonadati</taxon>
        <taxon>Pseudomonadota</taxon>
        <taxon>Gammaproteobacteria</taxon>
        <taxon>Oceanospirillales</taxon>
        <taxon>Oceanospirillaceae</taxon>
        <taxon>Oceanospirillum</taxon>
    </lineage>
</organism>
<evidence type="ECO:0000256" key="5">
    <source>
        <dbReference type="ARBA" id="ARBA00022692"/>
    </source>
</evidence>
<dbReference type="RefSeq" id="WP_182810276.1">
    <property type="nucleotide sequence ID" value="NZ_JACJFM010000029.1"/>
</dbReference>
<comment type="caution">
    <text evidence="10">The sequence shown here is derived from an EMBL/GenBank/DDBJ whole genome shotgun (WGS) entry which is preliminary data.</text>
</comment>
<dbReference type="NCBIfam" id="TIGR00842">
    <property type="entry name" value="bcct"/>
    <property type="match status" value="1"/>
</dbReference>
<feature type="transmembrane region" description="Helical" evidence="9">
    <location>
        <begin position="147"/>
        <end position="165"/>
    </location>
</feature>
<feature type="transmembrane region" description="Helical" evidence="9">
    <location>
        <begin position="12"/>
        <end position="34"/>
    </location>
</feature>
<dbReference type="Proteomes" id="UP000565262">
    <property type="component" value="Unassembled WGS sequence"/>
</dbReference>
<accession>A0A839IU89</accession>
<keyword evidence="5 9" id="KW-0812">Transmembrane</keyword>
<keyword evidence="3" id="KW-0813">Transport</keyword>
<keyword evidence="6 9" id="KW-1133">Transmembrane helix</keyword>
<sequence length="571" mass="62241">MNKNNGLFEGIDPTLTLISKILVIGFVVVCGVLADKAGALFTDISGDILHRFKWFYLAMATGVLLFMGYLMMSRFGNIKLGKDDEAPEFSLGSWLSMLFSAGMGIGLLFWSVAEPMWHYAGNPFSSEGMSIESAETSMRISYFHWGLHPWALYITVALGLAYMSYRKGRPLTIRATLEPLFGKRRMQGWLGQIIDIMVVSITAFGIATSFGLGVEQMSTGIEKLFNVEVSLGTQIILIFAISLIAIMSVMSGVGRGVRLLSIGNVWLSALLLVGVMLFGPTRYILHTWLEGTADYSQNIIGLSLWSDAQEDSQWQNWWTAFYWAWWLTWAPFVGMFIARISRGRTIRELIVGALIAPTLITFLWMAAFGGSALKYEHEDRTAHQAQVTEQQLTGEAAEFKGGAILQATKADSTQAIFTLFDEIEARSGASVSYILSALATILLVTYFVTSADSGTLVLCTLTSRGSLEPPQASRIAWGLVIGAIAAGLLWAGGLKTVQTATICAALPAALLVVLMAISIHKAMQTEAIAQVNIAQALTQIAEYQNSTSANPVSQKDRSPQKSEQAESAELV</sequence>
<keyword evidence="7 9" id="KW-0472">Membrane</keyword>
<feature type="transmembrane region" description="Helical" evidence="9">
    <location>
        <begin position="193"/>
        <end position="214"/>
    </location>
</feature>
<reference evidence="10 11" key="1">
    <citation type="submission" date="2020-08" db="EMBL/GenBank/DDBJ databases">
        <title>Oceanospirillum sp. nov. isolated from marine sediment.</title>
        <authorList>
            <person name="Ji X."/>
        </authorList>
    </citation>
    <scope>NUCLEOTIDE SEQUENCE [LARGE SCALE GENOMIC DNA]</scope>
    <source>
        <strain evidence="10 11">D5</strain>
    </source>
</reference>
<dbReference type="InterPro" id="IPR000060">
    <property type="entry name" value="BCCT_transptr"/>
</dbReference>
<proteinExistence type="inferred from homology"/>
<protein>
    <submittedName>
        <fullName evidence="10">BCCT family transporter</fullName>
    </submittedName>
</protein>
<keyword evidence="4" id="KW-1003">Cell membrane</keyword>